<dbReference type="Proteomes" id="UP000198741">
    <property type="component" value="Chromosome I"/>
</dbReference>
<evidence type="ECO:0000259" key="6">
    <source>
        <dbReference type="PROSITE" id="PS51387"/>
    </source>
</evidence>
<feature type="domain" description="FAD-binding PCMH-type" evidence="6">
    <location>
        <begin position="47"/>
        <end position="217"/>
    </location>
</feature>
<keyword evidence="8" id="KW-1185">Reference proteome</keyword>
<dbReference type="InterPro" id="IPR016167">
    <property type="entry name" value="FAD-bd_PCMH_sub1"/>
</dbReference>
<evidence type="ECO:0000256" key="3">
    <source>
        <dbReference type="ARBA" id="ARBA00022630"/>
    </source>
</evidence>
<comment type="similarity">
    <text evidence="2">Belongs to the oxygen-dependent FAD-linked oxidoreductase family.</text>
</comment>
<evidence type="ECO:0000256" key="1">
    <source>
        <dbReference type="ARBA" id="ARBA00001974"/>
    </source>
</evidence>
<dbReference type="SUPFAM" id="SSF56176">
    <property type="entry name" value="FAD-binding/transporter-associated domain-like"/>
    <property type="match status" value="1"/>
</dbReference>
<dbReference type="Gene3D" id="3.40.462.20">
    <property type="match status" value="1"/>
</dbReference>
<sequence>MTFTVTHSARFAVATTLDDLAVDLDGSLVRPGEPGWDEARCAWHLDVDQHPAAVAQVRTARDVVAVVNAARQCQLRVAAQSTGHNAAPLGDLAGTVLVRTGLMRDVEIDPVTRVARVQAGAWWMDVTNAAAEHGLAALAGSSPDVGVAGYTLGGGLSWLARSHGLAANSVLALEVVTADGVHRRVDAQHDPDLFWALRGGGGSFGVMTALELQLFPISEVYAGVLFFPAERATEVLQAWRAWLPTVPDTVTSVGRILKFPPLPDLPPHLAGRSFVVVEAACQLEPGTADQLLAPLRDLGPELDTFRPTPVTELSQLHMDPPGPVPGVGDGMLLHGLDAGLIEAFVAVSETTGPALLSMELRQLGGAIHRGSPTGGAVAALDADVALFAVGITPTPEITAAVHAAITAVRYRMAPWSKGRSYLNFAEERKSGDALFGPEIHARLREIKSTYDPADLIRANQPVTPAGR</sequence>
<dbReference type="Pfam" id="PF01565">
    <property type="entry name" value="FAD_binding_4"/>
    <property type="match status" value="1"/>
</dbReference>
<evidence type="ECO:0000313" key="8">
    <source>
        <dbReference type="Proteomes" id="UP000198741"/>
    </source>
</evidence>
<evidence type="ECO:0000256" key="2">
    <source>
        <dbReference type="ARBA" id="ARBA00005466"/>
    </source>
</evidence>
<dbReference type="InterPro" id="IPR016169">
    <property type="entry name" value="FAD-bd_PCMH_sub2"/>
</dbReference>
<dbReference type="Gene3D" id="3.30.43.10">
    <property type="entry name" value="Uridine Diphospho-n-acetylenolpyruvylglucosamine Reductase, domain 2"/>
    <property type="match status" value="1"/>
</dbReference>
<protein>
    <submittedName>
        <fullName evidence="7">FAD/FMN-containing dehydrogenase</fullName>
    </submittedName>
</protein>
<dbReference type="RefSeq" id="WP_090475605.1">
    <property type="nucleotide sequence ID" value="NZ_LT629710.1"/>
</dbReference>
<dbReference type="InterPro" id="IPR006094">
    <property type="entry name" value="Oxid_FAD_bind_N"/>
</dbReference>
<evidence type="ECO:0000256" key="4">
    <source>
        <dbReference type="ARBA" id="ARBA00022827"/>
    </source>
</evidence>
<dbReference type="Pfam" id="PF08031">
    <property type="entry name" value="BBE"/>
    <property type="match status" value="1"/>
</dbReference>
<dbReference type="AlphaFoldDB" id="A0A1H0LNM7"/>
<organism evidence="7 8">
    <name type="scientific">Nakamurella panacisegetis</name>
    <dbReference type="NCBI Taxonomy" id="1090615"/>
    <lineage>
        <taxon>Bacteria</taxon>
        <taxon>Bacillati</taxon>
        <taxon>Actinomycetota</taxon>
        <taxon>Actinomycetes</taxon>
        <taxon>Nakamurellales</taxon>
        <taxon>Nakamurellaceae</taxon>
        <taxon>Nakamurella</taxon>
    </lineage>
</organism>
<accession>A0A1H0LNM7</accession>
<dbReference type="PROSITE" id="PS00862">
    <property type="entry name" value="OX2_COVAL_FAD"/>
    <property type="match status" value="1"/>
</dbReference>
<comment type="cofactor">
    <cofactor evidence="1">
        <name>FAD</name>
        <dbReference type="ChEBI" id="CHEBI:57692"/>
    </cofactor>
</comment>
<proteinExistence type="inferred from homology"/>
<keyword evidence="3" id="KW-0285">Flavoprotein</keyword>
<reference evidence="7 8" key="1">
    <citation type="submission" date="2016-10" db="EMBL/GenBank/DDBJ databases">
        <authorList>
            <person name="de Groot N.N."/>
        </authorList>
    </citation>
    <scope>NUCLEOTIDE SEQUENCE [LARGE SCALE GENOMIC DNA]</scope>
    <source>
        <strain evidence="8">P4-7,KCTC 19426,CECT 7604</strain>
    </source>
</reference>
<gene>
    <name evidence="7" type="ORF">SAMN04515671_1731</name>
</gene>
<evidence type="ECO:0000256" key="5">
    <source>
        <dbReference type="ARBA" id="ARBA00023002"/>
    </source>
</evidence>
<dbReference type="InterPro" id="IPR012951">
    <property type="entry name" value="BBE"/>
</dbReference>
<keyword evidence="4" id="KW-0274">FAD</keyword>
<dbReference type="PANTHER" id="PTHR42973">
    <property type="entry name" value="BINDING OXIDOREDUCTASE, PUTATIVE (AFU_ORTHOLOGUE AFUA_1G17690)-RELATED"/>
    <property type="match status" value="1"/>
</dbReference>
<dbReference type="GO" id="GO:0016491">
    <property type="term" value="F:oxidoreductase activity"/>
    <property type="evidence" value="ECO:0007669"/>
    <property type="project" value="UniProtKB-KW"/>
</dbReference>
<dbReference type="GO" id="GO:0071949">
    <property type="term" value="F:FAD binding"/>
    <property type="evidence" value="ECO:0007669"/>
    <property type="project" value="InterPro"/>
</dbReference>
<dbReference type="PANTHER" id="PTHR42973:SF39">
    <property type="entry name" value="FAD-BINDING PCMH-TYPE DOMAIN-CONTAINING PROTEIN"/>
    <property type="match status" value="1"/>
</dbReference>
<evidence type="ECO:0000313" key="7">
    <source>
        <dbReference type="EMBL" id="SDO69616.1"/>
    </source>
</evidence>
<dbReference type="InterPro" id="IPR050416">
    <property type="entry name" value="FAD-linked_Oxidoreductase"/>
</dbReference>
<dbReference type="PROSITE" id="PS51387">
    <property type="entry name" value="FAD_PCMH"/>
    <property type="match status" value="1"/>
</dbReference>
<dbReference type="InterPro" id="IPR036318">
    <property type="entry name" value="FAD-bd_PCMH-like_sf"/>
</dbReference>
<dbReference type="STRING" id="1090615.SAMN04515671_1731"/>
<dbReference type="InterPro" id="IPR016166">
    <property type="entry name" value="FAD-bd_PCMH"/>
</dbReference>
<dbReference type="Gene3D" id="3.30.465.10">
    <property type="match status" value="1"/>
</dbReference>
<name>A0A1H0LNM7_9ACTN</name>
<dbReference type="OrthoDB" id="5169292at2"/>
<dbReference type="EMBL" id="LT629710">
    <property type="protein sequence ID" value="SDO69616.1"/>
    <property type="molecule type" value="Genomic_DNA"/>
</dbReference>
<dbReference type="InterPro" id="IPR006093">
    <property type="entry name" value="Oxy_OxRdtase_FAD_BS"/>
</dbReference>
<keyword evidence="5" id="KW-0560">Oxidoreductase</keyword>